<dbReference type="PANTHER" id="PTHR47272">
    <property type="entry name" value="DDE_TNP_1_7 DOMAIN-CONTAINING PROTEIN"/>
    <property type="match status" value="1"/>
</dbReference>
<accession>A0A0R1DZA5</accession>
<sequence>MGGVDLLDYLLGLYRIQLRSRNWYKNIFFHMIDMCVVNSWILYRPPVQGRKKKEARASWDDSNCIADYKQGSWILLFYFLMCKRETVVC</sequence>
<reference evidence="2 3" key="2">
    <citation type="journal article" date="2007" name="PLoS Biol.">
        <title>Principles of genome evolution in the Drosophila melanogaster species group.</title>
        <authorList>
            <person name="Ranz J.M."/>
            <person name="Maurin D."/>
            <person name="Chan Y.S."/>
            <person name="von Grotthuss M."/>
            <person name="Hillier L.W."/>
            <person name="Roote J."/>
            <person name="Ashburner M."/>
            <person name="Bergman C.M."/>
        </authorList>
    </citation>
    <scope>NUCLEOTIDE SEQUENCE [LARGE SCALE GENOMIC DNA]</scope>
    <source>
        <strain evidence="3">Tai18E2 / Tucson 14021-0261.01</strain>
    </source>
</reference>
<keyword evidence="3" id="KW-1185">Reference proteome</keyword>
<reference evidence="2 3" key="1">
    <citation type="journal article" date="2007" name="Nature">
        <title>Evolution of genes and genomes on the Drosophila phylogeny.</title>
        <authorList>
            <consortium name="Drosophila 12 Genomes Consortium"/>
            <person name="Clark A.G."/>
            <person name="Eisen M.B."/>
            <person name="Smith D.R."/>
            <person name="Bergman C.M."/>
            <person name="Oliver B."/>
            <person name="Markow T.A."/>
            <person name="Kaufman T.C."/>
            <person name="Kellis M."/>
            <person name="Gelbart W."/>
            <person name="Iyer V.N."/>
            <person name="Pollard D.A."/>
            <person name="Sackton T.B."/>
            <person name="Larracuente A.M."/>
            <person name="Singh N.D."/>
            <person name="Abad J.P."/>
            <person name="Abt D.N."/>
            <person name="Adryan B."/>
            <person name="Aguade M."/>
            <person name="Akashi H."/>
            <person name="Anderson W.W."/>
            <person name="Aquadro C.F."/>
            <person name="Ardell D.H."/>
            <person name="Arguello R."/>
            <person name="Artieri C.G."/>
            <person name="Barbash D.A."/>
            <person name="Barker D."/>
            <person name="Barsanti P."/>
            <person name="Batterham P."/>
            <person name="Batzoglou S."/>
            <person name="Begun D."/>
            <person name="Bhutkar A."/>
            <person name="Blanco E."/>
            <person name="Bosak S.A."/>
            <person name="Bradley R.K."/>
            <person name="Brand A.D."/>
            <person name="Brent M.R."/>
            <person name="Brooks A.N."/>
            <person name="Brown R.H."/>
            <person name="Butlin R.K."/>
            <person name="Caggese C."/>
            <person name="Calvi B.R."/>
            <person name="Bernardo de Carvalho A."/>
            <person name="Caspi A."/>
            <person name="Castrezana S."/>
            <person name="Celniker S.E."/>
            <person name="Chang J.L."/>
            <person name="Chapple C."/>
            <person name="Chatterji S."/>
            <person name="Chinwalla A."/>
            <person name="Civetta A."/>
            <person name="Clifton S.W."/>
            <person name="Comeron J.M."/>
            <person name="Costello J.C."/>
            <person name="Coyne J.A."/>
            <person name="Daub J."/>
            <person name="David R.G."/>
            <person name="Delcher A.L."/>
            <person name="Delehaunty K."/>
            <person name="Do C.B."/>
            <person name="Ebling H."/>
            <person name="Edwards K."/>
            <person name="Eickbush T."/>
            <person name="Evans J.D."/>
            <person name="Filipski A."/>
            <person name="Findeiss S."/>
            <person name="Freyhult E."/>
            <person name="Fulton L."/>
            <person name="Fulton R."/>
            <person name="Garcia A.C."/>
            <person name="Gardiner A."/>
            <person name="Garfield D.A."/>
            <person name="Garvin B.E."/>
            <person name="Gibson G."/>
            <person name="Gilbert D."/>
            <person name="Gnerre S."/>
            <person name="Godfrey J."/>
            <person name="Good R."/>
            <person name="Gotea V."/>
            <person name="Gravely B."/>
            <person name="Greenberg A.J."/>
            <person name="Griffiths-Jones S."/>
            <person name="Gross S."/>
            <person name="Guigo R."/>
            <person name="Gustafson E.A."/>
            <person name="Haerty W."/>
            <person name="Hahn M.W."/>
            <person name="Halligan D.L."/>
            <person name="Halpern A.L."/>
            <person name="Halter G.M."/>
            <person name="Han M.V."/>
            <person name="Heger A."/>
            <person name="Hillier L."/>
            <person name="Hinrichs A.S."/>
            <person name="Holmes I."/>
            <person name="Hoskins R.A."/>
            <person name="Hubisz M.J."/>
            <person name="Hultmark D."/>
            <person name="Huntley M.A."/>
            <person name="Jaffe D.B."/>
            <person name="Jagadeeshan S."/>
            <person name="Jeck W.R."/>
            <person name="Johnson J."/>
            <person name="Jones C.D."/>
            <person name="Jordan W.C."/>
            <person name="Karpen G.H."/>
            <person name="Kataoka E."/>
            <person name="Keightley P.D."/>
            <person name="Kheradpour P."/>
            <person name="Kirkness E.F."/>
            <person name="Koerich L.B."/>
            <person name="Kristiansen K."/>
            <person name="Kudrna D."/>
            <person name="Kulathinal R.J."/>
            <person name="Kumar S."/>
            <person name="Kwok R."/>
            <person name="Lander E."/>
            <person name="Langley C.H."/>
            <person name="Lapoint R."/>
            <person name="Lazzaro B.P."/>
            <person name="Lee S.J."/>
            <person name="Levesque L."/>
            <person name="Li R."/>
            <person name="Lin C.F."/>
            <person name="Lin M.F."/>
            <person name="Lindblad-Toh K."/>
            <person name="Llopart A."/>
            <person name="Long M."/>
            <person name="Low L."/>
            <person name="Lozovsky E."/>
            <person name="Lu J."/>
            <person name="Luo M."/>
            <person name="Machado C.A."/>
            <person name="Makalowski W."/>
            <person name="Marzo M."/>
            <person name="Matsuda M."/>
            <person name="Matzkin L."/>
            <person name="McAllister B."/>
            <person name="McBride C.S."/>
            <person name="McKernan B."/>
            <person name="McKernan K."/>
            <person name="Mendez-Lago M."/>
            <person name="Minx P."/>
            <person name="Mollenhauer M.U."/>
            <person name="Montooth K."/>
            <person name="Mount S.M."/>
            <person name="Mu X."/>
            <person name="Myers E."/>
            <person name="Negre B."/>
            <person name="Newfeld S."/>
            <person name="Nielsen R."/>
            <person name="Noor M.A."/>
            <person name="O'Grady P."/>
            <person name="Pachter L."/>
            <person name="Papaceit M."/>
            <person name="Parisi M.J."/>
            <person name="Parisi M."/>
            <person name="Parts L."/>
            <person name="Pedersen J.S."/>
            <person name="Pesole G."/>
            <person name="Phillippy A.M."/>
            <person name="Ponting C.P."/>
            <person name="Pop M."/>
            <person name="Porcelli D."/>
            <person name="Powell J.R."/>
            <person name="Prohaska S."/>
            <person name="Pruitt K."/>
            <person name="Puig M."/>
            <person name="Quesneville H."/>
            <person name="Ram K.R."/>
            <person name="Rand D."/>
            <person name="Rasmussen M.D."/>
            <person name="Reed L.K."/>
            <person name="Reenan R."/>
            <person name="Reily A."/>
            <person name="Remington K.A."/>
            <person name="Rieger T.T."/>
            <person name="Ritchie M.G."/>
            <person name="Robin C."/>
            <person name="Rogers Y.H."/>
            <person name="Rohde C."/>
            <person name="Rozas J."/>
            <person name="Rubenfield M.J."/>
            <person name="Ruiz A."/>
            <person name="Russo S."/>
            <person name="Salzberg S.L."/>
            <person name="Sanchez-Gracia A."/>
            <person name="Saranga D.J."/>
            <person name="Sato H."/>
            <person name="Schaeffer S.W."/>
            <person name="Schatz M.C."/>
            <person name="Schlenke T."/>
            <person name="Schwartz R."/>
            <person name="Segarra C."/>
            <person name="Singh R.S."/>
            <person name="Sirot L."/>
            <person name="Sirota M."/>
            <person name="Sisneros N.B."/>
            <person name="Smith C.D."/>
            <person name="Smith T.F."/>
            <person name="Spieth J."/>
            <person name="Stage D.E."/>
            <person name="Stark A."/>
            <person name="Stephan W."/>
            <person name="Strausberg R.L."/>
            <person name="Strempel S."/>
            <person name="Sturgill D."/>
            <person name="Sutton G."/>
            <person name="Sutton G.G."/>
            <person name="Tao W."/>
            <person name="Teichmann S."/>
            <person name="Tobari Y.N."/>
            <person name="Tomimura Y."/>
            <person name="Tsolas J.M."/>
            <person name="Valente V.L."/>
            <person name="Venter E."/>
            <person name="Venter J.C."/>
            <person name="Vicario S."/>
            <person name="Vieira F.G."/>
            <person name="Vilella A.J."/>
            <person name="Villasante A."/>
            <person name="Walenz B."/>
            <person name="Wang J."/>
            <person name="Wasserman M."/>
            <person name="Watts T."/>
            <person name="Wilson D."/>
            <person name="Wilson R.K."/>
            <person name="Wing R.A."/>
            <person name="Wolfner M.F."/>
            <person name="Wong A."/>
            <person name="Wong G.K."/>
            <person name="Wu C.I."/>
            <person name="Wu G."/>
            <person name="Yamamoto D."/>
            <person name="Yang H.P."/>
            <person name="Yang S.P."/>
            <person name="Yorke J.A."/>
            <person name="Yoshida K."/>
            <person name="Zdobnov E."/>
            <person name="Zhang P."/>
            <person name="Zhang Y."/>
            <person name="Zimin A.V."/>
            <person name="Baldwin J."/>
            <person name="Abdouelleil A."/>
            <person name="Abdulkadir J."/>
            <person name="Abebe A."/>
            <person name="Abera B."/>
            <person name="Abreu J."/>
            <person name="Acer S.C."/>
            <person name="Aftuck L."/>
            <person name="Alexander A."/>
            <person name="An P."/>
            <person name="Anderson E."/>
            <person name="Anderson S."/>
            <person name="Arachi H."/>
            <person name="Azer M."/>
            <person name="Bachantsang P."/>
            <person name="Barry A."/>
            <person name="Bayul T."/>
            <person name="Berlin A."/>
            <person name="Bessette D."/>
            <person name="Bloom T."/>
            <person name="Blye J."/>
            <person name="Boguslavskiy L."/>
            <person name="Bonnet C."/>
            <person name="Boukhgalter B."/>
            <person name="Bourzgui I."/>
            <person name="Brown A."/>
            <person name="Cahill P."/>
            <person name="Channer S."/>
            <person name="Cheshatsang Y."/>
            <person name="Chuda L."/>
            <person name="Citroen M."/>
            <person name="Collymore A."/>
            <person name="Cooke P."/>
            <person name="Costello M."/>
            <person name="D'Aco K."/>
            <person name="Daza R."/>
            <person name="De Haan G."/>
            <person name="DeGray S."/>
            <person name="DeMaso C."/>
            <person name="Dhargay N."/>
            <person name="Dooley K."/>
            <person name="Dooley E."/>
            <person name="Doricent M."/>
            <person name="Dorje P."/>
            <person name="Dorjee K."/>
            <person name="Dupes A."/>
            <person name="Elong R."/>
            <person name="Falk J."/>
            <person name="Farina A."/>
            <person name="Faro S."/>
            <person name="Ferguson D."/>
            <person name="Fisher S."/>
            <person name="Foley C.D."/>
            <person name="Franke A."/>
            <person name="Friedrich D."/>
            <person name="Gadbois L."/>
            <person name="Gearin G."/>
            <person name="Gearin C.R."/>
            <person name="Giannoukos G."/>
            <person name="Goode T."/>
            <person name="Graham J."/>
            <person name="Grandbois E."/>
            <person name="Grewal S."/>
            <person name="Gyaltsen K."/>
            <person name="Hafez N."/>
            <person name="Hagos B."/>
            <person name="Hall J."/>
            <person name="Henson C."/>
            <person name="Hollinger A."/>
            <person name="Honan T."/>
            <person name="Huard M.D."/>
            <person name="Hughes L."/>
            <person name="Hurhula B."/>
            <person name="Husby M.E."/>
            <person name="Kamat A."/>
            <person name="Kanga B."/>
            <person name="Kashin S."/>
            <person name="Khazanovich D."/>
            <person name="Kisner P."/>
            <person name="Lance K."/>
            <person name="Lara M."/>
            <person name="Lee W."/>
            <person name="Lennon N."/>
            <person name="Letendre F."/>
            <person name="LeVine R."/>
            <person name="Lipovsky A."/>
            <person name="Liu X."/>
            <person name="Liu J."/>
            <person name="Liu S."/>
            <person name="Lokyitsang T."/>
            <person name="Lokyitsang Y."/>
            <person name="Lubonja R."/>
            <person name="Lui A."/>
            <person name="MacDonald P."/>
            <person name="Magnisalis V."/>
            <person name="Maru K."/>
            <person name="Matthews C."/>
            <person name="McCusker W."/>
            <person name="McDonough S."/>
            <person name="Mehta T."/>
            <person name="Meldrim J."/>
            <person name="Meneus L."/>
            <person name="Mihai O."/>
            <person name="Mihalev A."/>
            <person name="Mihova T."/>
            <person name="Mittelman R."/>
            <person name="Mlenga V."/>
            <person name="Montmayeur A."/>
            <person name="Mulrain L."/>
            <person name="Navidi A."/>
            <person name="Naylor J."/>
            <person name="Negash T."/>
            <person name="Nguyen T."/>
            <person name="Nguyen N."/>
            <person name="Nicol R."/>
            <person name="Norbu C."/>
            <person name="Norbu N."/>
            <person name="Novod N."/>
            <person name="O'Neill B."/>
            <person name="Osman S."/>
            <person name="Markiewicz E."/>
            <person name="Oyono O.L."/>
            <person name="Patti C."/>
            <person name="Phunkhang P."/>
            <person name="Pierre F."/>
            <person name="Priest M."/>
            <person name="Raghuraman S."/>
            <person name="Rege F."/>
            <person name="Reyes R."/>
            <person name="Rise C."/>
            <person name="Rogov P."/>
            <person name="Ross K."/>
            <person name="Ryan E."/>
            <person name="Settipalli S."/>
            <person name="Shea T."/>
            <person name="Sherpa N."/>
            <person name="Shi L."/>
            <person name="Shih D."/>
            <person name="Sparrow T."/>
            <person name="Spaulding J."/>
            <person name="Stalker J."/>
            <person name="Stange-Thomann N."/>
            <person name="Stavropoulos S."/>
            <person name="Stone C."/>
            <person name="Strader C."/>
            <person name="Tesfaye S."/>
            <person name="Thomson T."/>
            <person name="Thoulutsang Y."/>
            <person name="Thoulutsang D."/>
            <person name="Topham K."/>
            <person name="Topping I."/>
            <person name="Tsamla T."/>
            <person name="Vassiliev H."/>
            <person name="Vo A."/>
            <person name="Wangchuk T."/>
            <person name="Wangdi T."/>
            <person name="Weiand M."/>
            <person name="Wilkinson J."/>
            <person name="Wilson A."/>
            <person name="Yadav S."/>
            <person name="Young G."/>
            <person name="Yu Q."/>
            <person name="Zembek L."/>
            <person name="Zhong D."/>
            <person name="Zimmer A."/>
            <person name="Zwirko Z."/>
            <person name="Jaffe D.B."/>
            <person name="Alvarez P."/>
            <person name="Brockman W."/>
            <person name="Butler J."/>
            <person name="Chin C."/>
            <person name="Gnerre S."/>
            <person name="Grabherr M."/>
            <person name="Kleber M."/>
            <person name="Mauceli E."/>
            <person name="MacCallum I."/>
        </authorList>
    </citation>
    <scope>NUCLEOTIDE SEQUENCE [LARGE SCALE GENOMIC DNA]</scope>
    <source>
        <strain evidence="3">Tai18E2 / Tucson 14021-0261.01</strain>
    </source>
</reference>
<dbReference type="InterPro" id="IPR029526">
    <property type="entry name" value="PGBD"/>
</dbReference>
<dbReference type="AlphaFoldDB" id="A0A0R1DZA5"/>
<name>A0A0R1DZA5_DROYA</name>
<protein>
    <submittedName>
        <fullName evidence="2">Uncharacterized protein, isoform A</fullName>
    </submittedName>
</protein>
<evidence type="ECO:0000313" key="2">
    <source>
        <dbReference type="EMBL" id="KRK02376.1"/>
    </source>
</evidence>
<dbReference type="Pfam" id="PF13843">
    <property type="entry name" value="DDE_Tnp_1_7"/>
    <property type="match status" value="1"/>
</dbReference>
<evidence type="ECO:0000313" key="3">
    <source>
        <dbReference type="Proteomes" id="UP000002282"/>
    </source>
</evidence>
<dbReference type="EMBL" id="CM000159">
    <property type="protein sequence ID" value="KRK02376.1"/>
    <property type="molecule type" value="Genomic_DNA"/>
</dbReference>
<gene>
    <name evidence="2" type="primary">Dyak\GE28296</name>
    <name evidence="2" type="synonym">GE28296</name>
    <name evidence="2" type="ORF">Dyak_GE28296</name>
</gene>
<proteinExistence type="predicted"/>
<feature type="domain" description="PiggyBac transposable element-derived protein" evidence="1">
    <location>
        <begin position="1"/>
        <end position="40"/>
    </location>
</feature>
<dbReference type="Proteomes" id="UP000002282">
    <property type="component" value="Chromosome 3L"/>
</dbReference>
<organism evidence="2 3">
    <name type="scientific">Drosophila yakuba</name>
    <name type="common">Fruit fly</name>
    <dbReference type="NCBI Taxonomy" id="7245"/>
    <lineage>
        <taxon>Eukaryota</taxon>
        <taxon>Metazoa</taxon>
        <taxon>Ecdysozoa</taxon>
        <taxon>Arthropoda</taxon>
        <taxon>Hexapoda</taxon>
        <taxon>Insecta</taxon>
        <taxon>Pterygota</taxon>
        <taxon>Neoptera</taxon>
        <taxon>Endopterygota</taxon>
        <taxon>Diptera</taxon>
        <taxon>Brachycera</taxon>
        <taxon>Muscomorpha</taxon>
        <taxon>Ephydroidea</taxon>
        <taxon>Drosophilidae</taxon>
        <taxon>Drosophila</taxon>
        <taxon>Sophophora</taxon>
    </lineage>
</organism>
<evidence type="ECO:0000259" key="1">
    <source>
        <dbReference type="Pfam" id="PF13843"/>
    </source>
</evidence>